<comment type="caution">
    <text evidence="2">The sequence shown here is derived from an EMBL/GenBank/DDBJ whole genome shotgun (WGS) entry which is preliminary data.</text>
</comment>
<accession>A0A501QC70</accession>
<keyword evidence="1" id="KW-0812">Transmembrane</keyword>
<dbReference type="PANTHER" id="PTHR36974">
    <property type="entry name" value="MEMBRANE PROTEIN-RELATED"/>
    <property type="match status" value="1"/>
</dbReference>
<keyword evidence="1" id="KW-0472">Membrane</keyword>
<dbReference type="RefSeq" id="WP_140000550.1">
    <property type="nucleotide sequence ID" value="NZ_VFJE01000053.1"/>
</dbReference>
<sequence length="150" mass="17030">METLITLLGTFSISLIIQKIYLKEYKFALAGRIAMAAMLVLTTIGHFLFTKGMAMMISFLPFPIEIVYATGFIELIAAIALLLPKYKTPTGWLLILFFVLLLPANIYAAANHINIETAAYDGEGLDYLWFRIPLQLLFIVWVYWSTLRKS</sequence>
<organism evidence="2 3">
    <name type="scientific">Flavobacterium microcysteis</name>
    <dbReference type="NCBI Taxonomy" id="2596891"/>
    <lineage>
        <taxon>Bacteria</taxon>
        <taxon>Pseudomonadati</taxon>
        <taxon>Bacteroidota</taxon>
        <taxon>Flavobacteriia</taxon>
        <taxon>Flavobacteriales</taxon>
        <taxon>Flavobacteriaceae</taxon>
        <taxon>Flavobacterium</taxon>
    </lineage>
</organism>
<feature type="transmembrane region" description="Helical" evidence="1">
    <location>
        <begin position="90"/>
        <end position="108"/>
    </location>
</feature>
<proteinExistence type="predicted"/>
<feature type="transmembrane region" description="Helical" evidence="1">
    <location>
        <begin position="128"/>
        <end position="147"/>
    </location>
</feature>
<dbReference type="AlphaFoldDB" id="A0A501QC70"/>
<dbReference type="OrthoDB" id="673526at2"/>
<dbReference type="Proteomes" id="UP000319175">
    <property type="component" value="Unassembled WGS sequence"/>
</dbReference>
<feature type="transmembrane region" description="Helical" evidence="1">
    <location>
        <begin position="34"/>
        <end position="60"/>
    </location>
</feature>
<evidence type="ECO:0008006" key="4">
    <source>
        <dbReference type="Google" id="ProtNLM"/>
    </source>
</evidence>
<dbReference type="PANTHER" id="PTHR36974:SF1">
    <property type="entry name" value="DOXX FAMILY MEMBRANE PROTEIN"/>
    <property type="match status" value="1"/>
</dbReference>
<dbReference type="EMBL" id="VFJE01000053">
    <property type="protein sequence ID" value="TPD69944.1"/>
    <property type="molecule type" value="Genomic_DNA"/>
</dbReference>
<name>A0A501QC70_9FLAO</name>
<gene>
    <name evidence="2" type="ORF">FJA49_08540</name>
</gene>
<evidence type="ECO:0000256" key="1">
    <source>
        <dbReference type="SAM" id="Phobius"/>
    </source>
</evidence>
<evidence type="ECO:0000313" key="3">
    <source>
        <dbReference type="Proteomes" id="UP000319175"/>
    </source>
</evidence>
<protein>
    <recommendedName>
        <fullName evidence="4">DoxX family membrane protein</fullName>
    </recommendedName>
</protein>
<feature type="transmembrane region" description="Helical" evidence="1">
    <location>
        <begin position="6"/>
        <end position="22"/>
    </location>
</feature>
<evidence type="ECO:0000313" key="2">
    <source>
        <dbReference type="EMBL" id="TPD69944.1"/>
    </source>
</evidence>
<keyword evidence="3" id="KW-1185">Reference proteome</keyword>
<feature type="transmembrane region" description="Helical" evidence="1">
    <location>
        <begin position="66"/>
        <end position="83"/>
    </location>
</feature>
<reference evidence="2 3" key="1">
    <citation type="submission" date="2019-06" db="EMBL/GenBank/DDBJ databases">
        <title>Flavobacterium sp. MaA-Y11 from geoumgang.</title>
        <authorList>
            <person name="Jeong S."/>
        </authorList>
    </citation>
    <scope>NUCLEOTIDE SEQUENCE [LARGE SCALE GENOMIC DNA]</scope>
    <source>
        <strain evidence="2 3">MaA-Y11</strain>
    </source>
</reference>
<keyword evidence="1" id="KW-1133">Transmembrane helix</keyword>